<dbReference type="NCBIfam" id="TIGR01493">
    <property type="entry name" value="HAD-SF-IA-v2"/>
    <property type="match status" value="1"/>
</dbReference>
<dbReference type="Gene3D" id="3.40.50.1000">
    <property type="entry name" value="HAD superfamily/HAD-like"/>
    <property type="match status" value="1"/>
</dbReference>
<dbReference type="InterPro" id="IPR006328">
    <property type="entry name" value="2-HAD"/>
</dbReference>
<protein>
    <recommendedName>
        <fullName evidence="5">Haloacid dehalogenase, type II</fullName>
    </recommendedName>
</protein>
<dbReference type="InterPro" id="IPR036412">
    <property type="entry name" value="HAD-like_sf"/>
</dbReference>
<accession>A0A4Q4M9B8</accession>
<reference evidence="4" key="1">
    <citation type="journal article" date="2019" name="bioRxiv">
        <title>Genomics, evolutionary history and diagnostics of the Alternaria alternata species group including apple and Asian pear pathotypes.</title>
        <authorList>
            <person name="Armitage A.D."/>
            <person name="Cockerton H.M."/>
            <person name="Sreenivasaprasad S."/>
            <person name="Woodhall J.W."/>
            <person name="Lane C.R."/>
            <person name="Harrison R.J."/>
            <person name="Clarkson J.P."/>
        </authorList>
    </citation>
    <scope>NUCLEOTIDE SEQUENCE [LARGE SCALE GENOMIC DNA]</scope>
    <source>
        <strain evidence="4">FERA 1082</strain>
    </source>
</reference>
<dbReference type="InterPro" id="IPR023214">
    <property type="entry name" value="HAD_sf"/>
</dbReference>
<organism evidence="3 4">
    <name type="scientific">Alternaria tenuissima</name>
    <dbReference type="NCBI Taxonomy" id="119927"/>
    <lineage>
        <taxon>Eukaryota</taxon>
        <taxon>Fungi</taxon>
        <taxon>Dikarya</taxon>
        <taxon>Ascomycota</taxon>
        <taxon>Pezizomycotina</taxon>
        <taxon>Dothideomycetes</taxon>
        <taxon>Pleosporomycetidae</taxon>
        <taxon>Pleosporales</taxon>
        <taxon>Pleosporineae</taxon>
        <taxon>Pleosporaceae</taxon>
        <taxon>Alternaria</taxon>
        <taxon>Alternaria sect. Alternaria</taxon>
        <taxon>Alternaria alternata complex</taxon>
    </lineage>
</organism>
<evidence type="ECO:0000256" key="1">
    <source>
        <dbReference type="ARBA" id="ARBA00008106"/>
    </source>
</evidence>
<evidence type="ECO:0000256" key="2">
    <source>
        <dbReference type="ARBA" id="ARBA00022801"/>
    </source>
</evidence>
<dbReference type="InterPro" id="IPR023198">
    <property type="entry name" value="PGP-like_dom2"/>
</dbReference>
<dbReference type="PANTHER" id="PTHR43316">
    <property type="entry name" value="HYDROLASE, HALOACID DELAHOGENASE-RELATED"/>
    <property type="match status" value="1"/>
</dbReference>
<dbReference type="NCBIfam" id="TIGR01428">
    <property type="entry name" value="HAD_type_II"/>
    <property type="match status" value="1"/>
</dbReference>
<comment type="similarity">
    <text evidence="1">Belongs to the HAD-like hydrolase superfamily. S-2-haloalkanoic acid dehalogenase family.</text>
</comment>
<name>A0A4Q4M9B8_9PLEO</name>
<dbReference type="PRINTS" id="PR00413">
    <property type="entry name" value="HADHALOGNASE"/>
</dbReference>
<gene>
    <name evidence="3" type="ORF">AA0114_g8927</name>
</gene>
<sequence length="298" mass="32991">MPSTISQVDSSPQKLLPLASTQQFTSITMSLSPPPRALFFDVFGTCVNWRATVTSALSLAAHKSLNSATASLASKLRLRASEMTDEHWGKFAQQWRNSYKIFTKQLAADPSIPWKSVDDHHLSALKQLITEWELDGLWNDEEILALSLVWHQLVPWEDSAAGVELLNKRFATAMLSNGNVSLLTDLRAYSGIPFIHIFSAEMFGTYKPAPEVYLGAAEKLGLEPKECVMVAAHLPDLKAAHENGLKTVYVERAGEEDWTEEEIKEAREAGWVDLWIGLEEGSMGFISVAEKLGIADGM</sequence>
<keyword evidence="2" id="KW-0378">Hydrolase</keyword>
<dbReference type="GO" id="GO:0019120">
    <property type="term" value="F:hydrolase activity, acting on acid halide bonds, in C-halide compounds"/>
    <property type="evidence" value="ECO:0007669"/>
    <property type="project" value="InterPro"/>
</dbReference>
<dbReference type="Pfam" id="PF00702">
    <property type="entry name" value="Hydrolase"/>
    <property type="match status" value="1"/>
</dbReference>
<dbReference type="GO" id="GO:0016791">
    <property type="term" value="F:phosphatase activity"/>
    <property type="evidence" value="ECO:0007669"/>
    <property type="project" value="UniProtKB-ARBA"/>
</dbReference>
<evidence type="ECO:0000313" key="4">
    <source>
        <dbReference type="Proteomes" id="UP000292402"/>
    </source>
</evidence>
<comment type="caution">
    <text evidence="3">The sequence shown here is derived from an EMBL/GenBank/DDBJ whole genome shotgun (WGS) entry which is preliminary data.</text>
</comment>
<evidence type="ECO:0000313" key="3">
    <source>
        <dbReference type="EMBL" id="RYN45581.1"/>
    </source>
</evidence>
<dbReference type="SFLD" id="SFLDS00003">
    <property type="entry name" value="Haloacid_Dehalogenase"/>
    <property type="match status" value="1"/>
</dbReference>
<dbReference type="AlphaFoldDB" id="A0A4Q4M9B8"/>
<dbReference type="SFLD" id="SFLDG01129">
    <property type="entry name" value="C1.5:_HAD__Beta-PGM__Phosphata"/>
    <property type="match status" value="1"/>
</dbReference>
<dbReference type="EMBL" id="PDXA01000033">
    <property type="protein sequence ID" value="RYN45581.1"/>
    <property type="molecule type" value="Genomic_DNA"/>
</dbReference>
<dbReference type="SUPFAM" id="SSF56784">
    <property type="entry name" value="HAD-like"/>
    <property type="match status" value="1"/>
</dbReference>
<dbReference type="InterPro" id="IPR006439">
    <property type="entry name" value="HAD-SF_hydro_IA"/>
</dbReference>
<dbReference type="PANTHER" id="PTHR43316:SF3">
    <property type="entry name" value="HALOACID DEHALOGENASE, TYPE II (AFU_ORTHOLOGUE AFUA_2G07750)-RELATED"/>
    <property type="match status" value="1"/>
</dbReference>
<proteinExistence type="inferred from homology"/>
<dbReference type="Gene3D" id="1.10.150.240">
    <property type="entry name" value="Putative phosphatase, domain 2"/>
    <property type="match status" value="1"/>
</dbReference>
<dbReference type="InterPro" id="IPR051540">
    <property type="entry name" value="S-2-haloacid_dehalogenase"/>
</dbReference>
<evidence type="ECO:0008006" key="5">
    <source>
        <dbReference type="Google" id="ProtNLM"/>
    </source>
</evidence>
<dbReference type="Proteomes" id="UP000292402">
    <property type="component" value="Unassembled WGS sequence"/>
</dbReference>